<dbReference type="SUPFAM" id="SSF50494">
    <property type="entry name" value="Trypsin-like serine proteases"/>
    <property type="match status" value="1"/>
</dbReference>
<dbReference type="OrthoDB" id="6746550at2759"/>
<dbReference type="EMBL" id="VTPC01000731">
    <property type="protein sequence ID" value="KAF2904590.1"/>
    <property type="molecule type" value="Genomic_DNA"/>
</dbReference>
<dbReference type="AlphaFoldDB" id="A0A8K0GHA3"/>
<organism evidence="2 3">
    <name type="scientific">Ignelater luminosus</name>
    <name type="common">Cucubano</name>
    <name type="synonym">Pyrophorus luminosus</name>
    <dbReference type="NCBI Taxonomy" id="2038154"/>
    <lineage>
        <taxon>Eukaryota</taxon>
        <taxon>Metazoa</taxon>
        <taxon>Ecdysozoa</taxon>
        <taxon>Arthropoda</taxon>
        <taxon>Hexapoda</taxon>
        <taxon>Insecta</taxon>
        <taxon>Pterygota</taxon>
        <taxon>Neoptera</taxon>
        <taxon>Endopterygota</taxon>
        <taxon>Coleoptera</taxon>
        <taxon>Polyphaga</taxon>
        <taxon>Elateriformia</taxon>
        <taxon>Elateroidea</taxon>
        <taxon>Elateridae</taxon>
        <taxon>Agrypninae</taxon>
        <taxon>Pyrophorini</taxon>
        <taxon>Ignelater</taxon>
    </lineage>
</organism>
<evidence type="ECO:0000313" key="2">
    <source>
        <dbReference type="EMBL" id="KAF2904590.1"/>
    </source>
</evidence>
<keyword evidence="3" id="KW-1185">Reference proteome</keyword>
<keyword evidence="1" id="KW-0732">Signal</keyword>
<evidence type="ECO:0000256" key="1">
    <source>
        <dbReference type="SAM" id="SignalP"/>
    </source>
</evidence>
<dbReference type="Proteomes" id="UP000801492">
    <property type="component" value="Unassembled WGS sequence"/>
</dbReference>
<evidence type="ECO:0008006" key="4">
    <source>
        <dbReference type="Google" id="ProtNLM"/>
    </source>
</evidence>
<accession>A0A8K0GHA3</accession>
<name>A0A8K0GHA3_IGNLU</name>
<proteinExistence type="predicted"/>
<reference evidence="2" key="1">
    <citation type="submission" date="2019-08" db="EMBL/GenBank/DDBJ databases">
        <title>The genome of the North American firefly Photinus pyralis.</title>
        <authorList>
            <consortium name="Photinus pyralis genome working group"/>
            <person name="Fallon T.R."/>
            <person name="Sander Lower S.E."/>
            <person name="Weng J.-K."/>
        </authorList>
    </citation>
    <scope>NUCLEOTIDE SEQUENCE</scope>
    <source>
        <strain evidence="2">TRF0915ILg1</strain>
        <tissue evidence="2">Whole body</tissue>
    </source>
</reference>
<feature type="chain" id="PRO_5035464395" description="Secreted protein" evidence="1">
    <location>
        <begin position="19"/>
        <end position="81"/>
    </location>
</feature>
<feature type="signal peptide" evidence="1">
    <location>
        <begin position="1"/>
        <end position="18"/>
    </location>
</feature>
<evidence type="ECO:0000313" key="3">
    <source>
        <dbReference type="Proteomes" id="UP000801492"/>
    </source>
</evidence>
<comment type="caution">
    <text evidence="2">The sequence shown here is derived from an EMBL/GenBank/DDBJ whole genome shotgun (WGS) entry which is preliminary data.</text>
</comment>
<protein>
    <recommendedName>
        <fullName evidence="4">Secreted protein</fullName>
    </recommendedName>
</protein>
<sequence length="81" mass="8825">MFFSTILFALLGVSLVRAGSSIKGSGGEVVRVNRIKRHCRFNRLNADCDTAILILRRDLTLGASIPLPSDNQPDTPARVSE</sequence>
<gene>
    <name evidence="2" type="ORF">ILUMI_01588</name>
</gene>
<dbReference type="InterPro" id="IPR009003">
    <property type="entry name" value="Peptidase_S1_PA"/>
</dbReference>